<evidence type="ECO:0000313" key="1">
    <source>
        <dbReference type="EMBL" id="TWU08336.1"/>
    </source>
</evidence>
<dbReference type="RefSeq" id="WP_146518397.1">
    <property type="nucleotide sequence ID" value="NZ_CP151726.1"/>
</dbReference>
<dbReference type="Gene3D" id="3.40.50.150">
    <property type="entry name" value="Vaccinia Virus protein VP39"/>
    <property type="match status" value="1"/>
</dbReference>
<keyword evidence="2" id="KW-1185">Reference proteome</keyword>
<name>A0A5C6BAP3_9BACT</name>
<dbReference type="EMBL" id="SJPN01000001">
    <property type="protein sequence ID" value="TWU08336.1"/>
    <property type="molecule type" value="Genomic_DNA"/>
</dbReference>
<proteinExistence type="predicted"/>
<dbReference type="AlphaFoldDB" id="A0A5C6BAP3"/>
<gene>
    <name evidence="1" type="ORF">Pla52n_09180</name>
</gene>
<accession>A0A5C6BAP3</accession>
<comment type="caution">
    <text evidence="1">The sequence shown here is derived from an EMBL/GenBank/DDBJ whole genome shotgun (WGS) entry which is preliminary data.</text>
</comment>
<dbReference type="OrthoDB" id="283520at2"/>
<organism evidence="1 2">
    <name type="scientific">Stieleria varia</name>
    <dbReference type="NCBI Taxonomy" id="2528005"/>
    <lineage>
        <taxon>Bacteria</taxon>
        <taxon>Pseudomonadati</taxon>
        <taxon>Planctomycetota</taxon>
        <taxon>Planctomycetia</taxon>
        <taxon>Pirellulales</taxon>
        <taxon>Pirellulaceae</taxon>
        <taxon>Stieleria</taxon>
    </lineage>
</organism>
<dbReference type="GO" id="GO:0016740">
    <property type="term" value="F:transferase activity"/>
    <property type="evidence" value="ECO:0007669"/>
    <property type="project" value="UniProtKB-KW"/>
</dbReference>
<dbReference type="Proteomes" id="UP000320176">
    <property type="component" value="Unassembled WGS sequence"/>
</dbReference>
<dbReference type="InterPro" id="IPR029063">
    <property type="entry name" value="SAM-dependent_MTases_sf"/>
</dbReference>
<protein>
    <submittedName>
        <fullName evidence="1">Mg-protoporphyrin IX methyl transferase</fullName>
    </submittedName>
</protein>
<dbReference type="SUPFAM" id="SSF53335">
    <property type="entry name" value="S-adenosyl-L-methionine-dependent methyltransferases"/>
    <property type="match status" value="1"/>
</dbReference>
<evidence type="ECO:0000313" key="2">
    <source>
        <dbReference type="Proteomes" id="UP000320176"/>
    </source>
</evidence>
<sequence>MPLSPIPIPDSITQLPIPGQTEQLIDTAYERIEAFMLSDQEVIENFVNCDFHLIAQSIEWIFENHLLAGNRFCEWGCGFGVAAMLAAARGMESVGIEIESVLVEQCEDLAELVDNAAEFYCGSFVPRDVPGLTDLAAEMKHVDVQEGDIYDEIGLSINDFDLFFAFPWPGEHEFFEAIFEACAADGALLLTYRGREGTHLLRKVG</sequence>
<keyword evidence="1" id="KW-0808">Transferase</keyword>
<reference evidence="1 2" key="1">
    <citation type="submission" date="2019-02" db="EMBL/GenBank/DDBJ databases">
        <title>Deep-cultivation of Planctomycetes and their phenomic and genomic characterization uncovers novel biology.</title>
        <authorList>
            <person name="Wiegand S."/>
            <person name="Jogler M."/>
            <person name="Boedeker C."/>
            <person name="Pinto D."/>
            <person name="Vollmers J."/>
            <person name="Rivas-Marin E."/>
            <person name="Kohn T."/>
            <person name="Peeters S.H."/>
            <person name="Heuer A."/>
            <person name="Rast P."/>
            <person name="Oberbeckmann S."/>
            <person name="Bunk B."/>
            <person name="Jeske O."/>
            <person name="Meyerdierks A."/>
            <person name="Storesund J.E."/>
            <person name="Kallscheuer N."/>
            <person name="Luecker S."/>
            <person name="Lage O.M."/>
            <person name="Pohl T."/>
            <person name="Merkel B.J."/>
            <person name="Hornburger P."/>
            <person name="Mueller R.-W."/>
            <person name="Bruemmer F."/>
            <person name="Labrenz M."/>
            <person name="Spormann A.M."/>
            <person name="Op Den Camp H."/>
            <person name="Overmann J."/>
            <person name="Amann R."/>
            <person name="Jetten M.S.M."/>
            <person name="Mascher T."/>
            <person name="Medema M.H."/>
            <person name="Devos D.P."/>
            <person name="Kaster A.-K."/>
            <person name="Ovreas L."/>
            <person name="Rohde M."/>
            <person name="Galperin M.Y."/>
            <person name="Jogler C."/>
        </authorList>
    </citation>
    <scope>NUCLEOTIDE SEQUENCE [LARGE SCALE GENOMIC DNA]</scope>
    <source>
        <strain evidence="1 2">Pla52n</strain>
    </source>
</reference>